<reference evidence="1" key="1">
    <citation type="submission" date="2021-01" db="EMBL/GenBank/DDBJ databases">
        <title>Modified the classification status of verrucomicrobia.</title>
        <authorList>
            <person name="Feng X."/>
        </authorList>
    </citation>
    <scope>NUCLEOTIDE SEQUENCE</scope>
    <source>
        <strain evidence="1">KCTC 22041</strain>
    </source>
</reference>
<comment type="caution">
    <text evidence="1">The sequence shown here is derived from an EMBL/GenBank/DDBJ whole genome shotgun (WGS) entry which is preliminary data.</text>
</comment>
<dbReference type="Gene3D" id="2.180.10.10">
    <property type="entry name" value="RHS repeat-associated core"/>
    <property type="match status" value="1"/>
</dbReference>
<dbReference type="EMBL" id="JAENIJ010000041">
    <property type="protein sequence ID" value="MBK1884294.1"/>
    <property type="molecule type" value="Genomic_DNA"/>
</dbReference>
<evidence type="ECO:0000313" key="1">
    <source>
        <dbReference type="EMBL" id="MBK1884294.1"/>
    </source>
</evidence>
<accession>A0A934SAI4</accession>
<keyword evidence="2" id="KW-1185">Reference proteome</keyword>
<evidence type="ECO:0000313" key="2">
    <source>
        <dbReference type="Proteomes" id="UP000603141"/>
    </source>
</evidence>
<name>A0A934SAI4_9BACT</name>
<gene>
    <name evidence="1" type="ORF">JIN85_17880</name>
</gene>
<organism evidence="1 2">
    <name type="scientific">Luteolibacter pohnpeiensis</name>
    <dbReference type="NCBI Taxonomy" id="454153"/>
    <lineage>
        <taxon>Bacteria</taxon>
        <taxon>Pseudomonadati</taxon>
        <taxon>Verrucomicrobiota</taxon>
        <taxon>Verrucomicrobiia</taxon>
        <taxon>Verrucomicrobiales</taxon>
        <taxon>Verrucomicrobiaceae</taxon>
        <taxon>Luteolibacter</taxon>
    </lineage>
</organism>
<sequence length="205" mass="23932">MTRRVSKTEASESRDYYYDRQWRALAGWVGSDIHAQYYVWSPYDRWNLLRCKRSTSASNLAETRFVLRDYLDPVVIIETTGAVSDCYSYDAFCPMRIMNARSVTQTTNEYAWELLFHCEDADLETGWYNYGYRYYLTELGRWPSRDPIEEIGRVNLYGFVGNDWVNQVDLLSLKIPQVIPPIPPKLLPEVVTGPWPPRVLPNPSP</sequence>
<dbReference type="AlphaFoldDB" id="A0A934SAI4"/>
<dbReference type="InterPro" id="IPR022385">
    <property type="entry name" value="Rhs_assc_core"/>
</dbReference>
<protein>
    <submittedName>
        <fullName evidence="1">RHS repeat-associated core domain-containing protein</fullName>
    </submittedName>
</protein>
<dbReference type="Proteomes" id="UP000603141">
    <property type="component" value="Unassembled WGS sequence"/>
</dbReference>
<dbReference type="NCBIfam" id="TIGR03696">
    <property type="entry name" value="Rhs_assc_core"/>
    <property type="match status" value="1"/>
</dbReference>
<proteinExistence type="predicted"/>